<protein>
    <submittedName>
        <fullName evidence="2">Putative lipoprotein YajG</fullName>
    </submittedName>
</protein>
<reference evidence="3" key="1">
    <citation type="submission" date="2017-04" db="EMBL/GenBank/DDBJ databases">
        <title>Genome evolution of the luminous symbionts of deep sea anglerfish.</title>
        <authorList>
            <person name="Hendry T.A."/>
        </authorList>
    </citation>
    <scope>NUCLEOTIDE SEQUENCE [LARGE SCALE GENOMIC DNA]</scope>
</reference>
<accession>A0A291B6G4</accession>
<dbReference type="OrthoDB" id="5900953at2"/>
<name>A0A291B6G4_9GAMM</name>
<feature type="chain" id="PRO_5012132072" evidence="1">
    <location>
        <begin position="19"/>
        <end position="190"/>
    </location>
</feature>
<dbReference type="AlphaFoldDB" id="A0A291B6G4"/>
<gene>
    <name evidence="2" type="ORF">BTN50_0035</name>
</gene>
<keyword evidence="3" id="KW-1185">Reference proteome</keyword>
<evidence type="ECO:0000256" key="1">
    <source>
        <dbReference type="SAM" id="SignalP"/>
    </source>
</evidence>
<evidence type="ECO:0000313" key="3">
    <source>
        <dbReference type="Proteomes" id="UP000218160"/>
    </source>
</evidence>
<dbReference type="RefSeq" id="WP_096618589.1">
    <property type="nucleotide sequence ID" value="NZ_CP020660.1"/>
</dbReference>
<dbReference type="Pfam" id="PF03923">
    <property type="entry name" value="Lipoprotein_16"/>
    <property type="match status" value="1"/>
</dbReference>
<sequence length="190" mass="21044">MKKLLLVSGFILALSACSTSKKSQLTISPQPTISSIAITQNVLVMVESRDLRTAQFVAIIDNGPQNIQLIHPTSNMRIMLENALIRQLSSQGYRVTTHAKGKLRLDLLNSLVKVEYSAFSHTITTNVQIQLVAETSNNKFVQRYSGQSTTQGTISASFVDMEIALNRLLEAALQDIARDKKLSSFMNKNF</sequence>
<dbReference type="InterPro" id="IPR005619">
    <property type="entry name" value="Uncharacterised_YajG"/>
</dbReference>
<keyword evidence="2" id="KW-0449">Lipoprotein</keyword>
<organism evidence="2 3">
    <name type="scientific">Candidatus Enterovibrio altilux</name>
    <dbReference type="NCBI Taxonomy" id="1927128"/>
    <lineage>
        <taxon>Bacteria</taxon>
        <taxon>Pseudomonadati</taxon>
        <taxon>Pseudomonadota</taxon>
        <taxon>Gammaproteobacteria</taxon>
        <taxon>Vibrionales</taxon>
        <taxon>Vibrionaceae</taxon>
        <taxon>Enterovibrio</taxon>
    </lineage>
</organism>
<dbReference type="KEGG" id="elux:BTN50_0035"/>
<keyword evidence="1" id="KW-0732">Signal</keyword>
<dbReference type="EMBL" id="CP020660">
    <property type="protein sequence ID" value="ATF08583.1"/>
    <property type="molecule type" value="Genomic_DNA"/>
</dbReference>
<dbReference type="Proteomes" id="UP000218160">
    <property type="component" value="Chromosome 1"/>
</dbReference>
<proteinExistence type="predicted"/>
<evidence type="ECO:0000313" key="2">
    <source>
        <dbReference type="EMBL" id="ATF08583.1"/>
    </source>
</evidence>
<dbReference type="PROSITE" id="PS51257">
    <property type="entry name" value="PROKAR_LIPOPROTEIN"/>
    <property type="match status" value="1"/>
</dbReference>
<feature type="signal peptide" evidence="1">
    <location>
        <begin position="1"/>
        <end position="18"/>
    </location>
</feature>